<dbReference type="PANTHER" id="PTHR12526">
    <property type="entry name" value="GLYCOSYLTRANSFERASE"/>
    <property type="match status" value="1"/>
</dbReference>
<dbReference type="Pfam" id="PF13579">
    <property type="entry name" value="Glyco_trans_4_4"/>
    <property type="match status" value="1"/>
</dbReference>
<name>A0A934M9G7_9RHOB</name>
<dbReference type="GO" id="GO:0016757">
    <property type="term" value="F:glycosyltransferase activity"/>
    <property type="evidence" value="ECO:0007669"/>
    <property type="project" value="InterPro"/>
</dbReference>
<evidence type="ECO:0000259" key="3">
    <source>
        <dbReference type="Pfam" id="PF13579"/>
    </source>
</evidence>
<dbReference type="InterPro" id="IPR028098">
    <property type="entry name" value="Glyco_trans_4-like_N"/>
</dbReference>
<keyword evidence="5" id="KW-1185">Reference proteome</keyword>
<feature type="domain" description="Glycosyl transferase family 1" evidence="2">
    <location>
        <begin position="189"/>
        <end position="334"/>
    </location>
</feature>
<organism evidence="4 5">
    <name type="scientific">Palleronia pontilimi</name>
    <dbReference type="NCBI Taxonomy" id="1964209"/>
    <lineage>
        <taxon>Bacteria</taxon>
        <taxon>Pseudomonadati</taxon>
        <taxon>Pseudomonadota</taxon>
        <taxon>Alphaproteobacteria</taxon>
        <taxon>Rhodobacterales</taxon>
        <taxon>Roseobacteraceae</taxon>
        <taxon>Palleronia</taxon>
    </lineage>
</organism>
<proteinExistence type="predicted"/>
<dbReference type="PANTHER" id="PTHR12526:SF595">
    <property type="entry name" value="BLL5217 PROTEIN"/>
    <property type="match status" value="1"/>
</dbReference>
<dbReference type="EMBL" id="JAEKPD010000007">
    <property type="protein sequence ID" value="MBJ3762527.1"/>
    <property type="molecule type" value="Genomic_DNA"/>
</dbReference>
<sequence length="411" mass="46067">MRLAPIFGRLCQCWYLHRETDMRIALVSPLMEAVPPKAYGGTERVVASLCERLSALGHRVTVFANAESRVTGELIVCRDRSLLTDERLTQGVADHILMLDRVLKMAARFDVLHFHTEFLHFPMFEDIAAKTVTTCHSRLDHVGLSRFFRRYRKFPLVSISDAQRRPLPHANWIATIPHGYPRDLFRRVPNGADTGDGYLAFLGRISAEKGVDTAIKIARRSKSRLKIAARINSFDRPYWEQVIKPQVDGKQIEYVGEIGDAEKTAFLNGARALLFPIRWPEPFGLVMIEAMACGTPVIACPCGAVPEVIEDGVTGRIVETVDDAVAAVADIAHLDRAQIRRRFEDRFSSDTMAEAYLDVYRHLLETRPGVAPGEAVRRRLAEGDATGRRPTRLPPAFPSASPGRSFPKERT</sequence>
<evidence type="ECO:0000259" key="2">
    <source>
        <dbReference type="Pfam" id="PF00534"/>
    </source>
</evidence>
<gene>
    <name evidence="4" type="ORF">ILP92_07195</name>
</gene>
<feature type="domain" description="Glycosyltransferase subfamily 4-like N-terminal" evidence="3">
    <location>
        <begin position="40"/>
        <end position="152"/>
    </location>
</feature>
<feature type="region of interest" description="Disordered" evidence="1">
    <location>
        <begin position="380"/>
        <end position="411"/>
    </location>
</feature>
<dbReference type="Proteomes" id="UP000642488">
    <property type="component" value="Unassembled WGS sequence"/>
</dbReference>
<dbReference type="CDD" id="cd03802">
    <property type="entry name" value="GT4_AviGT4-like"/>
    <property type="match status" value="1"/>
</dbReference>
<protein>
    <submittedName>
        <fullName evidence="4">Glycosyltransferase family 4 protein</fullName>
    </submittedName>
</protein>
<evidence type="ECO:0000256" key="1">
    <source>
        <dbReference type="SAM" id="MobiDB-lite"/>
    </source>
</evidence>
<dbReference type="SUPFAM" id="SSF53756">
    <property type="entry name" value="UDP-Glycosyltransferase/glycogen phosphorylase"/>
    <property type="match status" value="1"/>
</dbReference>
<evidence type="ECO:0000313" key="5">
    <source>
        <dbReference type="Proteomes" id="UP000642488"/>
    </source>
</evidence>
<dbReference type="InterPro" id="IPR001296">
    <property type="entry name" value="Glyco_trans_1"/>
</dbReference>
<evidence type="ECO:0000313" key="4">
    <source>
        <dbReference type="EMBL" id="MBJ3762527.1"/>
    </source>
</evidence>
<dbReference type="RefSeq" id="WP_198915707.1">
    <property type="nucleotide sequence ID" value="NZ_JAEKPD010000007.1"/>
</dbReference>
<dbReference type="Pfam" id="PF00534">
    <property type="entry name" value="Glycos_transf_1"/>
    <property type="match status" value="1"/>
</dbReference>
<dbReference type="Gene3D" id="3.40.50.2000">
    <property type="entry name" value="Glycogen Phosphorylase B"/>
    <property type="match status" value="2"/>
</dbReference>
<dbReference type="AlphaFoldDB" id="A0A934M9G7"/>
<accession>A0A934M9G7</accession>
<comment type="caution">
    <text evidence="4">The sequence shown here is derived from an EMBL/GenBank/DDBJ whole genome shotgun (WGS) entry which is preliminary data.</text>
</comment>
<reference evidence="4" key="1">
    <citation type="submission" date="2020-12" db="EMBL/GenBank/DDBJ databases">
        <title>Bacterial taxonomy.</title>
        <authorList>
            <person name="Pan X."/>
        </authorList>
    </citation>
    <scope>NUCLEOTIDE SEQUENCE</scope>
    <source>
        <strain evidence="4">KCTC 52957</strain>
    </source>
</reference>